<comment type="caution">
    <text evidence="4">The sequence shown here is derived from an EMBL/GenBank/DDBJ whole genome shotgun (WGS) entry which is preliminary data.</text>
</comment>
<dbReference type="RefSeq" id="WP_395124029.1">
    <property type="nucleotide sequence ID" value="NZ_JBIMSN010000052.1"/>
</dbReference>
<dbReference type="Proteomes" id="UP001609176">
    <property type="component" value="Unassembled WGS sequence"/>
</dbReference>
<dbReference type="Gene3D" id="3.40.50.1820">
    <property type="entry name" value="alpha/beta hydrolase"/>
    <property type="match status" value="1"/>
</dbReference>
<dbReference type="GO" id="GO:0016787">
    <property type="term" value="F:hydrolase activity"/>
    <property type="evidence" value="ECO:0007669"/>
    <property type="project" value="UniProtKB-KW"/>
</dbReference>
<accession>A0ABW7KH56</accession>
<evidence type="ECO:0000256" key="1">
    <source>
        <dbReference type="ARBA" id="ARBA00022801"/>
    </source>
</evidence>
<protein>
    <submittedName>
        <fullName evidence="4">Alpha/beta fold hydrolase</fullName>
    </submittedName>
</protein>
<dbReference type="PRINTS" id="PR00412">
    <property type="entry name" value="EPOXHYDRLASE"/>
</dbReference>
<dbReference type="InterPro" id="IPR029058">
    <property type="entry name" value="AB_hydrolase_fold"/>
</dbReference>
<evidence type="ECO:0000313" key="4">
    <source>
        <dbReference type="EMBL" id="MFH5241790.1"/>
    </source>
</evidence>
<dbReference type="PANTHER" id="PTHR43329">
    <property type="entry name" value="EPOXIDE HYDROLASE"/>
    <property type="match status" value="1"/>
</dbReference>
<organism evidence="4 5">
    <name type="scientific">Antrihabitans spumae</name>
    <dbReference type="NCBI Taxonomy" id="3373370"/>
    <lineage>
        <taxon>Bacteria</taxon>
        <taxon>Bacillati</taxon>
        <taxon>Actinomycetota</taxon>
        <taxon>Actinomycetes</taxon>
        <taxon>Mycobacteriales</taxon>
        <taxon>Nocardiaceae</taxon>
        <taxon>Antrihabitans</taxon>
    </lineage>
</organism>
<feature type="domain" description="AB hydrolase-1" evidence="2">
    <location>
        <begin position="27"/>
        <end position="274"/>
    </location>
</feature>
<dbReference type="SUPFAM" id="SSF53474">
    <property type="entry name" value="alpha/beta-Hydrolases"/>
    <property type="match status" value="1"/>
</dbReference>
<dbReference type="Pfam" id="PF00561">
    <property type="entry name" value="Abhydrolase_1"/>
    <property type="match status" value="1"/>
</dbReference>
<evidence type="ECO:0000313" key="5">
    <source>
        <dbReference type="Proteomes" id="UP001609176"/>
    </source>
</evidence>
<keyword evidence="6" id="KW-1185">Reference proteome</keyword>
<sequence>MSNRLTSFTNDGFTFDVIDEGPLDGTPVVLLHGFPQTAAEWSRVAPHLHERGYRTIAPTQRGYSPGARPSGRVAYRMSALVGDAAKLIAELGAGPVHLVGHDWGSAVAWSTAAAHPELVRTLTSVSAPHPMAFIRSMVTSSQALRSFYIALFQIPWLPEFAISRAFRAVESSNRPAVRRRALEFSQMDSDQFDRIKRDVVDTGALPFALNWYRAMLIAGPGGAAQKVSTPTTHVWSTRDSALVRKGADLTAEYVTGPYRLEVLDATHWIPEERPVELAGIIAARANGSDGG</sequence>
<dbReference type="EMBL" id="JBIMSP010000008">
    <property type="protein sequence ID" value="MFH5241790.1"/>
    <property type="molecule type" value="Genomic_DNA"/>
</dbReference>
<dbReference type="InterPro" id="IPR000073">
    <property type="entry name" value="AB_hydrolase_1"/>
</dbReference>
<gene>
    <name evidence="4" type="ORF">ACHIPV_07805</name>
    <name evidence="3" type="ORF">ACHIRB_12490</name>
</gene>
<keyword evidence="1 4" id="KW-0378">Hydrolase</keyword>
<evidence type="ECO:0000313" key="3">
    <source>
        <dbReference type="EMBL" id="MFH5229381.1"/>
    </source>
</evidence>
<dbReference type="EMBL" id="JBIMSN010000052">
    <property type="protein sequence ID" value="MFH5229381.1"/>
    <property type="molecule type" value="Genomic_DNA"/>
</dbReference>
<evidence type="ECO:0000259" key="2">
    <source>
        <dbReference type="Pfam" id="PF00561"/>
    </source>
</evidence>
<dbReference type="Proteomes" id="UP001609219">
    <property type="component" value="Unassembled WGS sequence"/>
</dbReference>
<name>A0ABW7KH56_9NOCA</name>
<evidence type="ECO:0000313" key="6">
    <source>
        <dbReference type="Proteomes" id="UP001609219"/>
    </source>
</evidence>
<proteinExistence type="predicted"/>
<dbReference type="InterPro" id="IPR000639">
    <property type="entry name" value="Epox_hydrolase-like"/>
</dbReference>
<reference evidence="5 6" key="1">
    <citation type="submission" date="2024-10" db="EMBL/GenBank/DDBJ databases">
        <authorList>
            <person name="Riesco R."/>
        </authorList>
    </citation>
    <scope>NUCLEOTIDE SEQUENCE [LARGE SCALE GENOMIC DNA]</scope>
    <source>
        <strain evidence="4 5">NCIMB 15448</strain>
        <strain evidence="3 6">NCIMB 15450</strain>
    </source>
</reference>